<dbReference type="Proteomes" id="UP001295423">
    <property type="component" value="Unassembled WGS sequence"/>
</dbReference>
<proteinExistence type="predicted"/>
<keyword evidence="3" id="KW-1185">Reference proteome</keyword>
<feature type="compositionally biased region" description="Acidic residues" evidence="1">
    <location>
        <begin position="95"/>
        <end position="108"/>
    </location>
</feature>
<accession>A0AAD2G248</accession>
<dbReference type="EMBL" id="CAKOGP040002043">
    <property type="protein sequence ID" value="CAJ1960053.1"/>
    <property type="molecule type" value="Genomic_DNA"/>
</dbReference>
<evidence type="ECO:0000313" key="3">
    <source>
        <dbReference type="Proteomes" id="UP001295423"/>
    </source>
</evidence>
<gene>
    <name evidence="2" type="ORF">CYCCA115_LOCUS18469</name>
</gene>
<evidence type="ECO:0000313" key="2">
    <source>
        <dbReference type="EMBL" id="CAJ1960053.1"/>
    </source>
</evidence>
<protein>
    <submittedName>
        <fullName evidence="2">Uncharacterized protein</fullName>
    </submittedName>
</protein>
<evidence type="ECO:0000256" key="1">
    <source>
        <dbReference type="SAM" id="MobiDB-lite"/>
    </source>
</evidence>
<organism evidence="2 3">
    <name type="scientific">Cylindrotheca closterium</name>
    <dbReference type="NCBI Taxonomy" id="2856"/>
    <lineage>
        <taxon>Eukaryota</taxon>
        <taxon>Sar</taxon>
        <taxon>Stramenopiles</taxon>
        <taxon>Ochrophyta</taxon>
        <taxon>Bacillariophyta</taxon>
        <taxon>Bacillariophyceae</taxon>
        <taxon>Bacillariophycidae</taxon>
        <taxon>Bacillariales</taxon>
        <taxon>Bacillariaceae</taxon>
        <taxon>Cylindrotheca</taxon>
    </lineage>
</organism>
<sequence length="120" mass="13798">MQQGHWILDLNSKKTLCRQRVEVFPITKQVIQKIEGMAAAKGVTSLKFYYKNGEVILDGDLLEGVDQDNLWDEDYTPSETEQERARDNNLRTTEIPDEELQDLQDDFDEHFGSSDSNSDS</sequence>
<dbReference type="AlphaFoldDB" id="A0AAD2G248"/>
<comment type="caution">
    <text evidence="2">The sequence shown here is derived from an EMBL/GenBank/DDBJ whole genome shotgun (WGS) entry which is preliminary data.</text>
</comment>
<feature type="region of interest" description="Disordered" evidence="1">
    <location>
        <begin position="71"/>
        <end position="120"/>
    </location>
</feature>
<name>A0AAD2G248_9STRA</name>
<reference evidence="2" key="1">
    <citation type="submission" date="2023-08" db="EMBL/GenBank/DDBJ databases">
        <authorList>
            <person name="Audoor S."/>
            <person name="Bilcke G."/>
        </authorList>
    </citation>
    <scope>NUCLEOTIDE SEQUENCE</scope>
</reference>